<keyword evidence="12" id="KW-1185">Reference proteome</keyword>
<feature type="domain" description="Tetrapyrrole biosynthesis uroporphyrinogen III synthase" evidence="10">
    <location>
        <begin position="21"/>
        <end position="244"/>
    </location>
</feature>
<dbReference type="STRING" id="1462526.BN990_01722"/>
<comment type="catalytic activity">
    <reaction evidence="8 9">
        <text>hydroxymethylbilane = uroporphyrinogen III + H2O</text>
        <dbReference type="Rhea" id="RHEA:18965"/>
        <dbReference type="ChEBI" id="CHEBI:15377"/>
        <dbReference type="ChEBI" id="CHEBI:57308"/>
        <dbReference type="ChEBI" id="CHEBI:57845"/>
        <dbReference type="EC" id="4.2.1.75"/>
    </reaction>
</comment>
<reference evidence="11 12" key="1">
    <citation type="submission" date="2014-03" db="EMBL/GenBank/DDBJ databases">
        <authorList>
            <person name="Urmite Genomes U."/>
        </authorList>
    </citation>
    <scope>NUCLEOTIDE SEQUENCE [LARGE SCALE GENOMIC DNA]</scope>
    <source>
        <strain evidence="11 12">Vm-5</strain>
    </source>
</reference>
<evidence type="ECO:0000259" key="10">
    <source>
        <dbReference type="Pfam" id="PF02602"/>
    </source>
</evidence>
<evidence type="ECO:0000313" key="12">
    <source>
        <dbReference type="Proteomes" id="UP000028875"/>
    </source>
</evidence>
<evidence type="ECO:0000256" key="1">
    <source>
        <dbReference type="ARBA" id="ARBA00004772"/>
    </source>
</evidence>
<dbReference type="EC" id="4.2.1.75" evidence="3 9"/>
<name>A0A024QAY2_9BACI</name>
<dbReference type="GO" id="GO:0006782">
    <property type="term" value="P:protoporphyrinogen IX biosynthetic process"/>
    <property type="evidence" value="ECO:0007669"/>
    <property type="project" value="UniProtKB-UniRule"/>
</dbReference>
<reference evidence="12" key="2">
    <citation type="submission" date="2014-05" db="EMBL/GenBank/DDBJ databases">
        <title>Draft genome sequence of Virgibacillus massiliensis Vm-5.</title>
        <authorList>
            <person name="Khelaifia S."/>
            <person name="Croce O."/>
            <person name="Lagier J.C."/>
            <person name="Raoult D."/>
        </authorList>
    </citation>
    <scope>NUCLEOTIDE SEQUENCE [LARGE SCALE GENOMIC DNA]</scope>
    <source>
        <strain evidence="12">Vm-5</strain>
    </source>
</reference>
<evidence type="ECO:0000256" key="4">
    <source>
        <dbReference type="ARBA" id="ARBA00023239"/>
    </source>
</evidence>
<dbReference type="InterPro" id="IPR003754">
    <property type="entry name" value="4pyrrol_synth_uPrphyn_synth"/>
</dbReference>
<dbReference type="SUPFAM" id="SSF69618">
    <property type="entry name" value="HemD-like"/>
    <property type="match status" value="1"/>
</dbReference>
<evidence type="ECO:0000256" key="6">
    <source>
        <dbReference type="ARBA" id="ARBA00037589"/>
    </source>
</evidence>
<evidence type="ECO:0000256" key="7">
    <source>
        <dbReference type="ARBA" id="ARBA00040167"/>
    </source>
</evidence>
<dbReference type="OrthoDB" id="9815856at2"/>
<sequence>MSFPLQNKRILITREKKKTAAFSEKIKQLGGVPIEIPLLRIECSKTKENHLDFKRLDTFDWILFTSSNGVDCFFQLANYYQVNQDILHTKNIAVVGRKTEETLILYGRKADFIPSTYNAATMAEEFLTSYPDATSILLVRGNRSRDVLPNRLKAAEKAFTAMEVYETHANYSMKNKLREQLLNSQIDYITFTSPSTVESFVEMTTMDVAATCVCIGSTTKQRAKELGFSSILMPSEYTIDGMIARIQEDIIRKGKK</sequence>
<dbReference type="Pfam" id="PF02602">
    <property type="entry name" value="HEM4"/>
    <property type="match status" value="1"/>
</dbReference>
<gene>
    <name evidence="11" type="ORF">BN990_01722</name>
</gene>
<dbReference type="InterPro" id="IPR036108">
    <property type="entry name" value="4pyrrol_syn_uPrphyn_synt_sf"/>
</dbReference>
<dbReference type="Gene3D" id="3.40.50.10090">
    <property type="match status" value="2"/>
</dbReference>
<evidence type="ECO:0000256" key="2">
    <source>
        <dbReference type="ARBA" id="ARBA00008133"/>
    </source>
</evidence>
<proteinExistence type="inferred from homology"/>
<dbReference type="AlphaFoldDB" id="A0A024QAY2"/>
<dbReference type="RefSeq" id="WP_021290963.1">
    <property type="nucleotide sequence ID" value="NZ_BNER01000002.1"/>
</dbReference>
<dbReference type="GO" id="GO:0006780">
    <property type="term" value="P:uroporphyrinogen III biosynthetic process"/>
    <property type="evidence" value="ECO:0007669"/>
    <property type="project" value="UniProtKB-UniRule"/>
</dbReference>
<evidence type="ECO:0000256" key="3">
    <source>
        <dbReference type="ARBA" id="ARBA00013109"/>
    </source>
</evidence>
<evidence type="ECO:0000256" key="9">
    <source>
        <dbReference type="RuleBase" id="RU366031"/>
    </source>
</evidence>
<comment type="pathway">
    <text evidence="1 9">Porphyrin-containing compound metabolism; protoporphyrin-IX biosynthesis; coproporphyrinogen-III from 5-aminolevulinate: step 3/4.</text>
</comment>
<evidence type="ECO:0000256" key="8">
    <source>
        <dbReference type="ARBA" id="ARBA00048617"/>
    </source>
</evidence>
<evidence type="ECO:0000256" key="5">
    <source>
        <dbReference type="ARBA" id="ARBA00023244"/>
    </source>
</evidence>
<evidence type="ECO:0000313" key="11">
    <source>
        <dbReference type="EMBL" id="CDQ39422.1"/>
    </source>
</evidence>
<dbReference type="CDD" id="cd06578">
    <property type="entry name" value="HemD"/>
    <property type="match status" value="1"/>
</dbReference>
<dbReference type="UniPathway" id="UPA00251">
    <property type="reaction ID" value="UER00320"/>
</dbReference>
<dbReference type="PANTHER" id="PTHR38042:SF1">
    <property type="entry name" value="UROPORPHYRINOGEN-III SYNTHASE, CHLOROPLASTIC"/>
    <property type="match status" value="1"/>
</dbReference>
<comment type="similarity">
    <text evidence="2 9">Belongs to the uroporphyrinogen-III synthase family.</text>
</comment>
<dbReference type="Proteomes" id="UP000028875">
    <property type="component" value="Unassembled WGS sequence"/>
</dbReference>
<dbReference type="eggNOG" id="COG1587">
    <property type="taxonomic scope" value="Bacteria"/>
</dbReference>
<dbReference type="PANTHER" id="PTHR38042">
    <property type="entry name" value="UROPORPHYRINOGEN-III SYNTHASE, CHLOROPLASTIC"/>
    <property type="match status" value="1"/>
</dbReference>
<dbReference type="EMBL" id="CCDP010000001">
    <property type="protein sequence ID" value="CDQ39422.1"/>
    <property type="molecule type" value="Genomic_DNA"/>
</dbReference>
<comment type="caution">
    <text evidence="11">The sequence shown here is derived from an EMBL/GenBank/DDBJ whole genome shotgun (WGS) entry which is preliminary data.</text>
</comment>
<organism evidence="11 12">
    <name type="scientific">Virgibacillus massiliensis</name>
    <dbReference type="NCBI Taxonomy" id="1462526"/>
    <lineage>
        <taxon>Bacteria</taxon>
        <taxon>Bacillati</taxon>
        <taxon>Bacillota</taxon>
        <taxon>Bacilli</taxon>
        <taxon>Bacillales</taxon>
        <taxon>Bacillaceae</taxon>
        <taxon>Virgibacillus</taxon>
    </lineage>
</organism>
<dbReference type="GO" id="GO:0004852">
    <property type="term" value="F:uroporphyrinogen-III synthase activity"/>
    <property type="evidence" value="ECO:0007669"/>
    <property type="project" value="UniProtKB-UniRule"/>
</dbReference>
<accession>A0A024QAY2</accession>
<dbReference type="InterPro" id="IPR039793">
    <property type="entry name" value="UROS/Hem4"/>
</dbReference>
<keyword evidence="4 9" id="KW-0456">Lyase</keyword>
<protein>
    <recommendedName>
        <fullName evidence="7 9">Uroporphyrinogen-III synthase</fullName>
        <ecNumber evidence="3 9">4.2.1.75</ecNumber>
    </recommendedName>
</protein>
<keyword evidence="5 9" id="KW-0627">Porphyrin biosynthesis</keyword>
<comment type="function">
    <text evidence="6 9">Catalyzes cyclization of the linear tetrapyrrole, hydroxymethylbilane, to the macrocyclic uroporphyrinogen III.</text>
</comment>